<comment type="caution">
    <text evidence="1">The sequence shown here is derived from an EMBL/GenBank/DDBJ whole genome shotgun (WGS) entry which is preliminary data.</text>
</comment>
<keyword evidence="2" id="KW-1185">Reference proteome</keyword>
<evidence type="ECO:0000313" key="1">
    <source>
        <dbReference type="EMBL" id="KAH3685780.1"/>
    </source>
</evidence>
<reference evidence="1" key="1">
    <citation type="journal article" date="2021" name="Open Biol.">
        <title>Shared evolutionary footprints suggest mitochondrial oxidative damage underlies multiple complex I losses in fungi.</title>
        <authorList>
            <person name="Schikora-Tamarit M.A."/>
            <person name="Marcet-Houben M."/>
            <person name="Nosek J."/>
            <person name="Gabaldon T."/>
        </authorList>
    </citation>
    <scope>NUCLEOTIDE SEQUENCE</scope>
    <source>
        <strain evidence="1">CBS2887</strain>
    </source>
</reference>
<accession>A0A9P8QA65</accession>
<dbReference type="Proteomes" id="UP000774326">
    <property type="component" value="Unassembled WGS sequence"/>
</dbReference>
<organism evidence="1 2">
    <name type="scientific">Wickerhamomyces pijperi</name>
    <name type="common">Yeast</name>
    <name type="synonym">Pichia pijperi</name>
    <dbReference type="NCBI Taxonomy" id="599730"/>
    <lineage>
        <taxon>Eukaryota</taxon>
        <taxon>Fungi</taxon>
        <taxon>Dikarya</taxon>
        <taxon>Ascomycota</taxon>
        <taxon>Saccharomycotina</taxon>
        <taxon>Saccharomycetes</taxon>
        <taxon>Phaffomycetales</taxon>
        <taxon>Wickerhamomycetaceae</taxon>
        <taxon>Wickerhamomyces</taxon>
    </lineage>
</organism>
<sequence>MSSFIKYGFGNNKIRLAHEEAKGQNGVVSQKLDVGAAAVVASNVEVVGNTSVAAEAAAGVALTAVDVAIADVVPDEELAGLVA</sequence>
<protein>
    <submittedName>
        <fullName evidence="1">Uncharacterized protein</fullName>
    </submittedName>
</protein>
<gene>
    <name evidence="1" type="ORF">WICPIJ_003243</name>
</gene>
<dbReference type="AlphaFoldDB" id="A0A9P8QA65"/>
<proteinExistence type="predicted"/>
<dbReference type="EMBL" id="JAEUBG010001794">
    <property type="protein sequence ID" value="KAH3685780.1"/>
    <property type="molecule type" value="Genomic_DNA"/>
</dbReference>
<name>A0A9P8QA65_WICPI</name>
<evidence type="ECO:0000313" key="2">
    <source>
        <dbReference type="Proteomes" id="UP000774326"/>
    </source>
</evidence>
<reference evidence="1" key="2">
    <citation type="submission" date="2021-01" db="EMBL/GenBank/DDBJ databases">
        <authorList>
            <person name="Schikora-Tamarit M.A."/>
        </authorList>
    </citation>
    <scope>NUCLEOTIDE SEQUENCE</scope>
    <source>
        <strain evidence="1">CBS2887</strain>
    </source>
</reference>